<dbReference type="PROSITE" id="PS52004">
    <property type="entry name" value="KS3_2"/>
    <property type="match status" value="1"/>
</dbReference>
<dbReference type="InterPro" id="IPR014030">
    <property type="entry name" value="Ketoacyl_synth_N"/>
</dbReference>
<dbReference type="KEGG" id="cam:101491705"/>
<dbReference type="NCBIfam" id="TIGR03150">
    <property type="entry name" value="fabF"/>
    <property type="match status" value="1"/>
</dbReference>
<dbReference type="InterPro" id="IPR016039">
    <property type="entry name" value="Thiolase-like"/>
</dbReference>
<sequence length="507" mass="54586">MAATTTSSSLCTWLEPACMSLTCDTHRLRTSSHSSKTSISSLHRSTIHFHPFTNTPFRSNFNRRLNKPTHSGKIMAVALEPVQEVKVTKKLPTKQRRVVVTGLGVVTPLGHDPDVFYSNLLNGVSGISEIENFDCAEFPTRIAGEIKSFSTDGWVAPKFTKRMDKFMLYLLTAGKKALINGGLTKDAMDELDKTKCGVLIGSALGGMKVISDSIEALRISYRKMNPFCIPFATTNMGSAMLAMDLGWMGPNYSISTACATSNYCILNAANHIIRGEADVMLCGGSDSAILPIGLGGFVACRALSQRNTDPSKASRPWDTNRDGFVMGEGAGVLLLEELEHAKKRGANIYAEFCGGSFTCDAYHMTEPHPDGAGVKLCIEKALAQSGVSKEDVNYINAHATSTPAGDIKEYQALIHCFGQNPELKVNSTKSMIGHLLGASGGVEAVATVQAIRTGWVHPNVNLENPDKEVDAKVLVGAKKERLNIKAALSNSFGFGGHNSSIIFAPYK</sequence>
<name>A0A1S2YPS9_CICAR</name>
<proteinExistence type="inferred from homology"/>
<dbReference type="InterPro" id="IPR020841">
    <property type="entry name" value="PKS_Beta-ketoAc_synthase_dom"/>
</dbReference>
<dbReference type="Pfam" id="PF02801">
    <property type="entry name" value="Ketoacyl-synt_C"/>
    <property type="match status" value="1"/>
</dbReference>
<reference evidence="11" key="1">
    <citation type="journal article" date="2013" name="Nat. Biotechnol.">
        <title>Draft genome sequence of chickpea (Cicer arietinum) provides a resource for trait improvement.</title>
        <authorList>
            <person name="Varshney R.K."/>
            <person name="Song C."/>
            <person name="Saxena R.K."/>
            <person name="Azam S."/>
            <person name="Yu S."/>
            <person name="Sharpe A.G."/>
            <person name="Cannon S."/>
            <person name="Baek J."/>
            <person name="Rosen B.D."/>
            <person name="Tar'an B."/>
            <person name="Millan T."/>
            <person name="Zhang X."/>
            <person name="Ramsay L.D."/>
            <person name="Iwata A."/>
            <person name="Wang Y."/>
            <person name="Nelson W."/>
            <person name="Farmer A.D."/>
            <person name="Gaur P.M."/>
            <person name="Soderlund C."/>
            <person name="Penmetsa R.V."/>
            <person name="Xu C."/>
            <person name="Bharti A.K."/>
            <person name="He W."/>
            <person name="Winter P."/>
            <person name="Zhao S."/>
            <person name="Hane J.K."/>
            <person name="Carrasquilla-Garcia N."/>
            <person name="Condie J.A."/>
            <person name="Upadhyaya H.D."/>
            <person name="Luo M.C."/>
            <person name="Thudi M."/>
            <person name="Gowda C.L."/>
            <person name="Singh N.P."/>
            <person name="Lichtenzveig J."/>
            <person name="Gali K.K."/>
            <person name="Rubio J."/>
            <person name="Nadarajan N."/>
            <person name="Dolezel J."/>
            <person name="Bansal K.C."/>
            <person name="Xu X."/>
            <person name="Edwards D."/>
            <person name="Zhang G."/>
            <person name="Kahl G."/>
            <person name="Gil J."/>
            <person name="Singh K.B."/>
            <person name="Datta S.K."/>
            <person name="Jackson S.A."/>
            <person name="Wang J."/>
            <person name="Cook D.R."/>
        </authorList>
    </citation>
    <scope>NUCLEOTIDE SEQUENCE [LARGE SCALE GENOMIC DNA]</scope>
    <source>
        <strain evidence="11">cv. CDC Frontier</strain>
    </source>
</reference>
<dbReference type="GO" id="GO:0006633">
    <property type="term" value="P:fatty acid biosynthetic process"/>
    <property type="evidence" value="ECO:0007669"/>
    <property type="project" value="UniProtKB-KW"/>
</dbReference>
<dbReference type="PANTHER" id="PTHR11712">
    <property type="entry name" value="POLYKETIDE SYNTHASE-RELATED"/>
    <property type="match status" value="1"/>
</dbReference>
<dbReference type="NCBIfam" id="NF005589">
    <property type="entry name" value="PRK07314.1"/>
    <property type="match status" value="1"/>
</dbReference>
<dbReference type="InterPro" id="IPR018201">
    <property type="entry name" value="Ketoacyl_synth_AS"/>
</dbReference>
<dbReference type="PaxDb" id="3827-XP_004508026.1"/>
<keyword evidence="6" id="KW-0443">Lipid metabolism</keyword>
<dbReference type="GeneID" id="101491705"/>
<evidence type="ECO:0000313" key="12">
    <source>
        <dbReference type="RefSeq" id="XP_004508026.1"/>
    </source>
</evidence>
<evidence type="ECO:0000259" key="10">
    <source>
        <dbReference type="PROSITE" id="PS52004"/>
    </source>
</evidence>
<dbReference type="FunFam" id="3.40.47.10:FF:000036">
    <property type="entry name" value="3-oxoacyl-[acyl-carrier-protein] synthase II chloroplastic"/>
    <property type="match status" value="1"/>
</dbReference>
<dbReference type="STRING" id="3827.A0A1S2YPS9"/>
<dbReference type="InterPro" id="IPR017568">
    <property type="entry name" value="3-oxoacyl-ACP_synth-2"/>
</dbReference>
<dbReference type="GO" id="GO:0004315">
    <property type="term" value="F:3-oxoacyl-[acyl-carrier-protein] synthase activity"/>
    <property type="evidence" value="ECO:0007669"/>
    <property type="project" value="UniProtKB-EC"/>
</dbReference>
<evidence type="ECO:0000256" key="1">
    <source>
        <dbReference type="ARBA" id="ARBA00008467"/>
    </source>
</evidence>
<evidence type="ECO:0000313" key="13">
    <source>
        <dbReference type="RefSeq" id="XP_027192750.1"/>
    </source>
</evidence>
<keyword evidence="5" id="KW-0276">Fatty acid metabolism</keyword>
<keyword evidence="11" id="KW-1185">Reference proteome</keyword>
<evidence type="ECO:0000313" key="11">
    <source>
        <dbReference type="Proteomes" id="UP000087171"/>
    </source>
</evidence>
<dbReference type="InterPro" id="IPR014031">
    <property type="entry name" value="Ketoacyl_synth_C"/>
</dbReference>
<keyword evidence="8" id="KW-0012">Acyltransferase</keyword>
<feature type="domain" description="Ketosynthase family 3 (KS3)" evidence="10">
    <location>
        <begin position="95"/>
        <end position="505"/>
    </location>
</feature>
<evidence type="ECO:0000256" key="8">
    <source>
        <dbReference type="ARBA" id="ARBA00023315"/>
    </source>
</evidence>
<dbReference type="Gene3D" id="3.40.47.10">
    <property type="match status" value="1"/>
</dbReference>
<dbReference type="GO" id="GO:0005739">
    <property type="term" value="C:mitochondrion"/>
    <property type="evidence" value="ECO:0007669"/>
    <property type="project" value="TreeGrafter"/>
</dbReference>
<dbReference type="PANTHER" id="PTHR11712:SF332">
    <property type="entry name" value="3-OXOACYL-[ACYL-CARRIER-PROTEIN] SYNTHASE II, CHLOROPLASTIC"/>
    <property type="match status" value="1"/>
</dbReference>
<protein>
    <recommendedName>
        <fullName evidence="2">beta-ketoacyl-[acyl-carrier-protein] synthase I</fullName>
        <ecNumber evidence="2">2.3.1.41</ecNumber>
    </recommendedName>
</protein>
<evidence type="ECO:0000256" key="3">
    <source>
        <dbReference type="ARBA" id="ARBA00022516"/>
    </source>
</evidence>
<dbReference type="Proteomes" id="UP000087171">
    <property type="component" value="Chromosome Ca7"/>
</dbReference>
<keyword evidence="7" id="KW-0275">Fatty acid biosynthesis</keyword>
<reference evidence="12 13" key="2">
    <citation type="submission" date="2025-04" db="UniProtKB">
        <authorList>
            <consortium name="RefSeq"/>
        </authorList>
    </citation>
    <scope>IDENTIFICATION</scope>
    <source>
        <tissue evidence="12 13">Etiolated seedlings</tissue>
    </source>
</reference>
<evidence type="ECO:0000256" key="4">
    <source>
        <dbReference type="ARBA" id="ARBA00022679"/>
    </source>
</evidence>
<dbReference type="SMART" id="SM00825">
    <property type="entry name" value="PKS_KS"/>
    <property type="match status" value="1"/>
</dbReference>
<dbReference type="eggNOG" id="KOG1394">
    <property type="taxonomic scope" value="Eukaryota"/>
</dbReference>
<dbReference type="InterPro" id="IPR000794">
    <property type="entry name" value="Beta-ketoacyl_synthase"/>
</dbReference>
<dbReference type="NCBIfam" id="NF004970">
    <property type="entry name" value="PRK06333.1"/>
    <property type="match status" value="1"/>
</dbReference>
<dbReference type="EC" id="2.3.1.41" evidence="2"/>
<dbReference type="CDD" id="cd00834">
    <property type="entry name" value="KAS_I_II"/>
    <property type="match status" value="1"/>
</dbReference>
<evidence type="ECO:0000256" key="5">
    <source>
        <dbReference type="ARBA" id="ARBA00022832"/>
    </source>
</evidence>
<keyword evidence="3" id="KW-0444">Lipid biosynthesis</keyword>
<dbReference type="RefSeq" id="XP_027192750.1">
    <property type="nucleotide sequence ID" value="XM_027336949.1"/>
</dbReference>
<dbReference type="Pfam" id="PF00109">
    <property type="entry name" value="ketoacyl-synt"/>
    <property type="match status" value="1"/>
</dbReference>
<dbReference type="RefSeq" id="XP_004508026.1">
    <property type="nucleotide sequence ID" value="XM_004507969.2"/>
</dbReference>
<dbReference type="GO" id="GO:0009570">
    <property type="term" value="C:chloroplast stroma"/>
    <property type="evidence" value="ECO:0007669"/>
    <property type="project" value="TreeGrafter"/>
</dbReference>
<comment type="similarity">
    <text evidence="1 9">Belongs to the thiolase-like superfamily. Beta-ketoacyl-ACP synthases family.</text>
</comment>
<keyword evidence="4 9" id="KW-0808">Transferase</keyword>
<dbReference type="PROSITE" id="PS00606">
    <property type="entry name" value="KS3_1"/>
    <property type="match status" value="1"/>
</dbReference>
<accession>A0A1S2YPS9</accession>
<dbReference type="OrthoDB" id="5334845at2759"/>
<dbReference type="SUPFAM" id="SSF53901">
    <property type="entry name" value="Thiolase-like"/>
    <property type="match status" value="2"/>
</dbReference>
<evidence type="ECO:0000256" key="7">
    <source>
        <dbReference type="ARBA" id="ARBA00023160"/>
    </source>
</evidence>
<dbReference type="AlphaFoldDB" id="A0A1S2YPS9"/>
<evidence type="ECO:0000256" key="6">
    <source>
        <dbReference type="ARBA" id="ARBA00023098"/>
    </source>
</evidence>
<evidence type="ECO:0000256" key="2">
    <source>
        <dbReference type="ARBA" id="ARBA00013191"/>
    </source>
</evidence>
<gene>
    <name evidence="12 13" type="primary">LOC101491705</name>
</gene>
<organism evidence="11 12">
    <name type="scientific">Cicer arietinum</name>
    <name type="common">Chickpea</name>
    <name type="synonym">Garbanzo</name>
    <dbReference type="NCBI Taxonomy" id="3827"/>
    <lineage>
        <taxon>Eukaryota</taxon>
        <taxon>Viridiplantae</taxon>
        <taxon>Streptophyta</taxon>
        <taxon>Embryophyta</taxon>
        <taxon>Tracheophyta</taxon>
        <taxon>Spermatophyta</taxon>
        <taxon>Magnoliopsida</taxon>
        <taxon>eudicotyledons</taxon>
        <taxon>Gunneridae</taxon>
        <taxon>Pentapetalae</taxon>
        <taxon>rosids</taxon>
        <taxon>fabids</taxon>
        <taxon>Fabales</taxon>
        <taxon>Fabaceae</taxon>
        <taxon>Papilionoideae</taxon>
        <taxon>50 kb inversion clade</taxon>
        <taxon>NPAAA clade</taxon>
        <taxon>Hologalegina</taxon>
        <taxon>IRL clade</taxon>
        <taxon>Cicereae</taxon>
        <taxon>Cicer</taxon>
    </lineage>
</organism>
<evidence type="ECO:0000256" key="9">
    <source>
        <dbReference type="RuleBase" id="RU003694"/>
    </source>
</evidence>